<keyword evidence="2" id="KW-1185">Reference proteome</keyword>
<feature type="non-terminal residue" evidence="1">
    <location>
        <position position="1"/>
    </location>
</feature>
<gene>
    <name evidence="1" type="ORF">DAT39_013979</name>
</gene>
<evidence type="ECO:0000313" key="2">
    <source>
        <dbReference type="Proteomes" id="UP000727407"/>
    </source>
</evidence>
<comment type="caution">
    <text evidence="1">The sequence shown here is derived from an EMBL/GenBank/DDBJ whole genome shotgun (WGS) entry which is preliminary data.</text>
</comment>
<proteinExistence type="predicted"/>
<dbReference type="AlphaFoldDB" id="A0A8J4UF55"/>
<dbReference type="EMBL" id="QNUK01000281">
    <property type="protein sequence ID" value="KAF5896307.1"/>
    <property type="molecule type" value="Genomic_DNA"/>
</dbReference>
<organism evidence="1 2">
    <name type="scientific">Clarias magur</name>
    <name type="common">Asian catfish</name>
    <name type="synonym">Macropteronotus magur</name>
    <dbReference type="NCBI Taxonomy" id="1594786"/>
    <lineage>
        <taxon>Eukaryota</taxon>
        <taxon>Metazoa</taxon>
        <taxon>Chordata</taxon>
        <taxon>Craniata</taxon>
        <taxon>Vertebrata</taxon>
        <taxon>Euteleostomi</taxon>
        <taxon>Actinopterygii</taxon>
        <taxon>Neopterygii</taxon>
        <taxon>Teleostei</taxon>
        <taxon>Ostariophysi</taxon>
        <taxon>Siluriformes</taxon>
        <taxon>Clariidae</taxon>
        <taxon>Clarias</taxon>
    </lineage>
</organism>
<dbReference type="Proteomes" id="UP000727407">
    <property type="component" value="Unassembled WGS sequence"/>
</dbReference>
<accession>A0A8J4UF55</accession>
<evidence type="ECO:0000313" key="1">
    <source>
        <dbReference type="EMBL" id="KAF5896307.1"/>
    </source>
</evidence>
<protein>
    <submittedName>
        <fullName evidence="1">Uncharacterized protein</fullName>
    </submittedName>
</protein>
<reference evidence="1" key="1">
    <citation type="submission" date="2020-07" db="EMBL/GenBank/DDBJ databases">
        <title>Clarias magur genome sequencing, assembly and annotation.</title>
        <authorList>
            <person name="Kushwaha B."/>
            <person name="Kumar R."/>
            <person name="Das P."/>
            <person name="Joshi C.G."/>
            <person name="Kumar D."/>
            <person name="Nagpure N.S."/>
            <person name="Pandey M."/>
            <person name="Agarwal S."/>
            <person name="Srivastava S."/>
            <person name="Singh M."/>
            <person name="Sahoo L."/>
            <person name="Jayasankar P."/>
            <person name="Meher P.K."/>
            <person name="Koringa P.G."/>
            <person name="Iquebal M.A."/>
            <person name="Das S.P."/>
            <person name="Bit A."/>
            <person name="Patnaik S."/>
            <person name="Patel N."/>
            <person name="Shah T.M."/>
            <person name="Hinsu A."/>
            <person name="Jena J.K."/>
        </authorList>
    </citation>
    <scope>NUCLEOTIDE SEQUENCE</scope>
    <source>
        <strain evidence="1">CIFAMagur01</strain>
        <tissue evidence="1">Testis</tissue>
    </source>
</reference>
<name>A0A8J4UF55_CLAMG</name>
<sequence length="81" mass="9334">RSYRSKRSEAAQIISQETEIDGNCVFYNLVEYGIYVECPKTARTHVFLISLEIKQKILTVSEYCLTQTQCSYVGMKRSGKE</sequence>
<feature type="non-terminal residue" evidence="1">
    <location>
        <position position="81"/>
    </location>
</feature>